<dbReference type="InterPro" id="IPR050597">
    <property type="entry name" value="Cytochrome_c_Oxidase_Subunit"/>
</dbReference>
<dbReference type="PANTHER" id="PTHR33751">
    <property type="entry name" value="CBB3-TYPE CYTOCHROME C OXIDASE SUBUNIT FIXP"/>
    <property type="match status" value="1"/>
</dbReference>
<evidence type="ECO:0000313" key="8">
    <source>
        <dbReference type="Proteomes" id="UP000231632"/>
    </source>
</evidence>
<reference evidence="7 8" key="1">
    <citation type="journal article" date="2017" name="Arch. Microbiol.">
        <title>Mariprofundus micogutta sp. nov., a novel iron-oxidizing zetaproteobacterium isolated from a deep-sea hydrothermal field at the Bayonnaise knoll of the Izu-Ogasawara arc, and a description of Mariprofundales ord. nov. and Zetaproteobacteria classis nov.</title>
        <authorList>
            <person name="Makita H."/>
            <person name="Tanaka E."/>
            <person name="Mitsunobu S."/>
            <person name="Miyazaki M."/>
            <person name="Nunoura T."/>
            <person name="Uematsu K."/>
            <person name="Takaki Y."/>
            <person name="Nishi S."/>
            <person name="Shimamura S."/>
            <person name="Takai K."/>
        </authorList>
    </citation>
    <scope>NUCLEOTIDE SEQUENCE [LARGE SCALE GENOMIC DNA]</scope>
    <source>
        <strain evidence="7 8">ET2</strain>
    </source>
</reference>
<evidence type="ECO:0000259" key="6">
    <source>
        <dbReference type="PROSITE" id="PS51007"/>
    </source>
</evidence>
<dbReference type="Gene3D" id="1.10.760.10">
    <property type="entry name" value="Cytochrome c-like domain"/>
    <property type="match status" value="3"/>
</dbReference>
<proteinExistence type="predicted"/>
<dbReference type="Proteomes" id="UP000231632">
    <property type="component" value="Unassembled WGS sequence"/>
</dbReference>
<comment type="caution">
    <text evidence="7">The sequence shown here is derived from an EMBL/GenBank/DDBJ whole genome shotgun (WGS) entry which is preliminary data.</text>
</comment>
<evidence type="ECO:0000256" key="3">
    <source>
        <dbReference type="ARBA" id="ARBA00023004"/>
    </source>
</evidence>
<feature type="signal peptide" evidence="5">
    <location>
        <begin position="1"/>
        <end position="22"/>
    </location>
</feature>
<evidence type="ECO:0000313" key="7">
    <source>
        <dbReference type="EMBL" id="GAV21117.1"/>
    </source>
</evidence>
<dbReference type="GO" id="GO:0046872">
    <property type="term" value="F:metal ion binding"/>
    <property type="evidence" value="ECO:0007669"/>
    <property type="project" value="UniProtKB-KW"/>
</dbReference>
<evidence type="ECO:0000256" key="5">
    <source>
        <dbReference type="SAM" id="SignalP"/>
    </source>
</evidence>
<dbReference type="InterPro" id="IPR009056">
    <property type="entry name" value="Cyt_c-like_dom"/>
</dbReference>
<dbReference type="GO" id="GO:0020037">
    <property type="term" value="F:heme binding"/>
    <property type="evidence" value="ECO:0007669"/>
    <property type="project" value="InterPro"/>
</dbReference>
<keyword evidence="5" id="KW-0732">Signal</keyword>
<name>A0A1L8CQE9_9PROT</name>
<feature type="chain" id="PRO_5012566728" evidence="5">
    <location>
        <begin position="23"/>
        <end position="274"/>
    </location>
</feature>
<evidence type="ECO:0000256" key="2">
    <source>
        <dbReference type="ARBA" id="ARBA00022723"/>
    </source>
</evidence>
<keyword evidence="3 4" id="KW-0408">Iron</keyword>
<feature type="domain" description="Cytochrome c" evidence="6">
    <location>
        <begin position="194"/>
        <end position="273"/>
    </location>
</feature>
<accession>A0A1L8CQE9</accession>
<keyword evidence="2 4" id="KW-0479">Metal-binding</keyword>
<organism evidence="7 8">
    <name type="scientific">Mariprofundus micogutta</name>
    <dbReference type="NCBI Taxonomy" id="1921010"/>
    <lineage>
        <taxon>Bacteria</taxon>
        <taxon>Pseudomonadati</taxon>
        <taxon>Pseudomonadota</taxon>
        <taxon>Candidatius Mariprofundia</taxon>
        <taxon>Mariprofundales</taxon>
        <taxon>Mariprofundaceae</taxon>
        <taxon>Mariprofundus</taxon>
    </lineage>
</organism>
<gene>
    <name evidence="7" type="ORF">MMIC_P2097</name>
</gene>
<dbReference type="InterPro" id="IPR036909">
    <property type="entry name" value="Cyt_c-like_dom_sf"/>
</dbReference>
<keyword evidence="8" id="KW-1185">Reference proteome</keyword>
<sequence>MHLIRLTGALLALCLIPSLASAASDEMDGKVLFENNCSACHGIDGKPTKFGKTLKPFPARNHQAIASVVSRDELRRIIAYGINGTAMTPKKYDLDSLQIEAVIDYIKTFEYKPNLANGKKRFEAVCSSCHGMDGRAATGMGAKNLVYSELDLAGITHTMRYGRPGTKMTSKRHQMTNEGIADVANYVHSLRFKADAVKGAKAYKQNCIACHKTPADIKLRGNAASKRTIADLSNRLLDLRIRHGRHVDRAGKHVAHLPASDVDDIIAYMRKSTK</sequence>
<dbReference type="PANTHER" id="PTHR33751:SF1">
    <property type="entry name" value="CBB3-TYPE CYTOCHROME C OXIDASE SUBUNIT FIXP"/>
    <property type="match status" value="1"/>
</dbReference>
<dbReference type="EMBL" id="BDFD01000021">
    <property type="protein sequence ID" value="GAV21117.1"/>
    <property type="molecule type" value="Genomic_DNA"/>
</dbReference>
<feature type="domain" description="Cytochrome c" evidence="6">
    <location>
        <begin position="113"/>
        <end position="191"/>
    </location>
</feature>
<dbReference type="PROSITE" id="PS51007">
    <property type="entry name" value="CYTC"/>
    <property type="match status" value="3"/>
</dbReference>
<evidence type="ECO:0000256" key="4">
    <source>
        <dbReference type="PROSITE-ProRule" id="PRU00433"/>
    </source>
</evidence>
<evidence type="ECO:0000256" key="1">
    <source>
        <dbReference type="ARBA" id="ARBA00022617"/>
    </source>
</evidence>
<dbReference type="AlphaFoldDB" id="A0A1L8CQE9"/>
<dbReference type="RefSeq" id="WP_072660423.1">
    <property type="nucleotide sequence ID" value="NZ_BDFD01000021.1"/>
</dbReference>
<keyword evidence="1 4" id="KW-0349">Heme</keyword>
<feature type="domain" description="Cytochrome c" evidence="6">
    <location>
        <begin position="24"/>
        <end position="110"/>
    </location>
</feature>
<dbReference type="Pfam" id="PF13442">
    <property type="entry name" value="Cytochrome_CBB3"/>
    <property type="match status" value="2"/>
</dbReference>
<dbReference type="SUPFAM" id="SSF46626">
    <property type="entry name" value="Cytochrome c"/>
    <property type="match status" value="3"/>
</dbReference>
<dbReference type="STRING" id="1921010.MMIC_P2097"/>
<dbReference type="OrthoDB" id="9809720at2"/>
<dbReference type="GO" id="GO:0009055">
    <property type="term" value="F:electron transfer activity"/>
    <property type="evidence" value="ECO:0007669"/>
    <property type="project" value="InterPro"/>
</dbReference>
<dbReference type="Pfam" id="PF00034">
    <property type="entry name" value="Cytochrom_C"/>
    <property type="match status" value="1"/>
</dbReference>
<protein>
    <submittedName>
        <fullName evidence="7">Cbb3-type cytochrome c oxidase subunit CcoP2</fullName>
    </submittedName>
</protein>